<dbReference type="Gene3D" id="3.30.70.1440">
    <property type="entry name" value="Multidrug efflux transporter AcrB pore domain"/>
    <property type="match status" value="1"/>
</dbReference>
<dbReference type="Gene3D" id="3.30.2090.10">
    <property type="entry name" value="Multidrug efflux transporter AcrB TolC docking domain, DN and DC subdomains"/>
    <property type="match status" value="2"/>
</dbReference>
<keyword evidence="3" id="KW-0813">Transport</keyword>
<dbReference type="GO" id="GO:0005886">
    <property type="term" value="C:plasma membrane"/>
    <property type="evidence" value="ECO:0007669"/>
    <property type="project" value="UniProtKB-SubCell"/>
</dbReference>
<dbReference type="SUPFAM" id="SSF82693">
    <property type="entry name" value="Multidrug efflux transporter AcrB pore domain, PN1, PN2, PC1 and PC2 subdomains"/>
    <property type="match status" value="2"/>
</dbReference>
<evidence type="ECO:0000256" key="6">
    <source>
        <dbReference type="ARBA" id="ARBA00022989"/>
    </source>
</evidence>
<evidence type="ECO:0000256" key="8">
    <source>
        <dbReference type="SAM" id="Phobius"/>
    </source>
</evidence>
<dbReference type="Gene3D" id="3.30.70.1320">
    <property type="entry name" value="Multidrug efflux transporter AcrB pore domain like"/>
    <property type="match status" value="1"/>
</dbReference>
<dbReference type="RefSeq" id="WP_126819648.1">
    <property type="nucleotide sequence ID" value="NZ_PIPS01000001.1"/>
</dbReference>
<comment type="caution">
    <text evidence="9">The sequence shown here is derived from an EMBL/GenBank/DDBJ whole genome shotgun (WGS) entry which is preliminary data.</text>
</comment>
<protein>
    <submittedName>
        <fullName evidence="9">CusA/CzcA family heavy metal efflux RND transporter</fullName>
    </submittedName>
</protein>
<feature type="transmembrane region" description="Helical" evidence="8">
    <location>
        <begin position="1010"/>
        <end position="1031"/>
    </location>
</feature>
<evidence type="ECO:0000313" key="10">
    <source>
        <dbReference type="Proteomes" id="UP000286680"/>
    </source>
</evidence>
<feature type="transmembrane region" description="Helical" evidence="8">
    <location>
        <begin position="447"/>
        <end position="467"/>
    </location>
</feature>
<keyword evidence="5 8" id="KW-0812">Transmembrane</keyword>
<dbReference type="Gene3D" id="1.20.1640.10">
    <property type="entry name" value="Multidrug efflux transporter AcrB transmembrane domain"/>
    <property type="match status" value="2"/>
</dbReference>
<keyword evidence="10" id="KW-1185">Reference proteome</keyword>
<evidence type="ECO:0000256" key="4">
    <source>
        <dbReference type="ARBA" id="ARBA00022475"/>
    </source>
</evidence>
<keyword evidence="4" id="KW-1003">Cell membrane</keyword>
<dbReference type="SUPFAM" id="SSF82714">
    <property type="entry name" value="Multidrug efflux transporter AcrB TolC docking domain, DN and DC subdomains"/>
    <property type="match status" value="2"/>
</dbReference>
<proteinExistence type="inferred from homology"/>
<feature type="transmembrane region" description="Helical" evidence="8">
    <location>
        <begin position="391"/>
        <end position="412"/>
    </location>
</feature>
<accession>A0AA94EHT4</accession>
<dbReference type="PRINTS" id="PR00702">
    <property type="entry name" value="ACRIFLAVINRP"/>
</dbReference>
<keyword evidence="6 8" id="KW-1133">Transmembrane helix</keyword>
<evidence type="ECO:0000256" key="5">
    <source>
        <dbReference type="ARBA" id="ARBA00022692"/>
    </source>
</evidence>
<dbReference type="InterPro" id="IPR001036">
    <property type="entry name" value="Acrflvin-R"/>
</dbReference>
<dbReference type="NCBIfam" id="TIGR00914">
    <property type="entry name" value="2A0601"/>
    <property type="match status" value="1"/>
</dbReference>
<evidence type="ECO:0000313" key="9">
    <source>
        <dbReference type="EMBL" id="RUO45314.1"/>
    </source>
</evidence>
<dbReference type="GO" id="GO:0042910">
    <property type="term" value="F:xenobiotic transmembrane transporter activity"/>
    <property type="evidence" value="ECO:0007669"/>
    <property type="project" value="TreeGrafter"/>
</dbReference>
<reference evidence="10" key="1">
    <citation type="journal article" date="2018" name="Front. Microbiol.">
        <title>Genome-Based Analysis Reveals the Taxonomy and Diversity of the Family Idiomarinaceae.</title>
        <authorList>
            <person name="Liu Y."/>
            <person name="Lai Q."/>
            <person name="Shao Z."/>
        </authorList>
    </citation>
    <scope>NUCLEOTIDE SEQUENCE [LARGE SCALE GENOMIC DNA]</scope>
    <source>
        <strain evidence="10">SN-14</strain>
    </source>
</reference>
<comment type="similarity">
    <text evidence="2">Belongs to the resistance-nodulation-cell division (RND) (TC 2.A.6) family.</text>
</comment>
<dbReference type="AlphaFoldDB" id="A0AA94EHT4"/>
<dbReference type="Proteomes" id="UP000286680">
    <property type="component" value="Unassembled WGS sequence"/>
</dbReference>
<feature type="transmembrane region" description="Helical" evidence="8">
    <location>
        <begin position="979"/>
        <end position="998"/>
    </location>
</feature>
<sequence>MLTRIIQASLRNSMLVLLLFAALSFLAWKSLQQTKLDAIPDLSDVQVIVKTSYPGQAPAVVEEQVTYPLSSVMLSVPNTKSVRGFSFFGDSYVYVIFEEGTDPYWARSRVIEYLDQAQSQLPEAVQPSLGPDATGVGWIYQYALVDHSGQHNLGELTRLQNWFLQQELQSVEGVAEVARVGGMVETYQVVVDPRTLHQYQLSLTDVEQAIQQANSEVGGSVVEMAEAEYMVRGLGYLQSIEDLRQLPLLKASANDGVLLLEDIADVRLGPQVRRGVAELDGDGEVVGGIVVMRYGANALQTIDNVKAKLEQLQQGLPEGVELVTTYDRSELIQASVDNLTTKLIEEMALVAIVCFLFLWHARSALVAVVSLPLSVLLAIWIMNGLGISANIMSLGGIAIAIGALVDAAIVMIENAHKHLHHYQQQNDDKPAQGAQRWRLITDACSEVGPSLFFSLLVITVSFIPVFALQGQQGRLFEPLAYTKTLAMGAASVLAVTLIPVLIALLVRGKIPAETGNPLTRLLIWLYRPLLNMTLRWPKLLIVLCIGITASAWYPWQKLDYELMPPLYEGDLMYMPTTLPGISVNEASELLQQTDALIAQHPQVKRVFGKIGRADTATDPAPLTMIETSITLTPEEQWPAGKTIDDVMDELDAMVQIPGLTNAWVMPIRTRIEMLATGVKTPLAIKVSGAEFARIQKLATDIEGVLAELPETGSVIAERAADGRYIEVLPKLREAARFGLSQTDIQQHLMQAVGGSNIATSVQGNERFPINLRYPRETRDHIDKLRELPIRSADGRWLTLSDVAEIDLTSGPAVLKSENARLSSWIFIEPAKGVTVSDYIAAVSDELAQLSLPTGYSWSWTGQFESMQQVEADLKEIIPLTLALIVILLYLTFRSMGQALLVIATLPLALTGSLWLLYWLDYNLSLAVIVGMIALAGVAAEFGVVMLLYLNNAWKGVGQQRPQLQAAIEEGAVLRVRPKAMTVATIVIGLLPIMLGSGIGNEVMQRIAAPMVGGMILAPLVSMLLIPAVFYLRWK</sequence>
<evidence type="ECO:0000256" key="3">
    <source>
        <dbReference type="ARBA" id="ARBA00022448"/>
    </source>
</evidence>
<feature type="transmembrane region" description="Helical" evidence="8">
    <location>
        <begin position="536"/>
        <end position="555"/>
    </location>
</feature>
<dbReference type="Pfam" id="PF00873">
    <property type="entry name" value="ACR_tran"/>
    <property type="match status" value="1"/>
</dbReference>
<feature type="transmembrane region" description="Helical" evidence="8">
    <location>
        <begin position="899"/>
        <end position="919"/>
    </location>
</feature>
<evidence type="ECO:0000256" key="7">
    <source>
        <dbReference type="ARBA" id="ARBA00023136"/>
    </source>
</evidence>
<name>A0AA94EHT4_9GAMM</name>
<dbReference type="Gene3D" id="3.30.70.1430">
    <property type="entry name" value="Multidrug efflux transporter AcrB pore domain"/>
    <property type="match status" value="2"/>
</dbReference>
<keyword evidence="7 8" id="KW-0472">Membrane</keyword>
<evidence type="ECO:0000256" key="2">
    <source>
        <dbReference type="ARBA" id="ARBA00010942"/>
    </source>
</evidence>
<evidence type="ECO:0000256" key="1">
    <source>
        <dbReference type="ARBA" id="ARBA00004651"/>
    </source>
</evidence>
<comment type="subcellular location">
    <subcellularLocation>
        <location evidence="1">Cell membrane</location>
        <topology evidence="1">Multi-pass membrane protein</topology>
    </subcellularLocation>
</comment>
<dbReference type="GO" id="GO:0008324">
    <property type="term" value="F:monoatomic cation transmembrane transporter activity"/>
    <property type="evidence" value="ECO:0007669"/>
    <property type="project" value="InterPro"/>
</dbReference>
<feature type="transmembrane region" description="Helical" evidence="8">
    <location>
        <begin position="925"/>
        <end position="949"/>
    </location>
</feature>
<dbReference type="EMBL" id="PIPS01000001">
    <property type="protein sequence ID" value="RUO45314.1"/>
    <property type="molecule type" value="Genomic_DNA"/>
</dbReference>
<feature type="transmembrane region" description="Helical" evidence="8">
    <location>
        <begin position="365"/>
        <end position="385"/>
    </location>
</feature>
<feature type="transmembrane region" description="Helical" evidence="8">
    <location>
        <begin position="339"/>
        <end position="358"/>
    </location>
</feature>
<feature type="transmembrane region" description="Helical" evidence="8">
    <location>
        <begin position="876"/>
        <end position="892"/>
    </location>
</feature>
<dbReference type="PANTHER" id="PTHR32063">
    <property type="match status" value="1"/>
</dbReference>
<dbReference type="InterPro" id="IPR004763">
    <property type="entry name" value="CusA-like"/>
</dbReference>
<gene>
    <name evidence="9" type="ORF">CWE23_04715</name>
</gene>
<dbReference type="SUPFAM" id="SSF82866">
    <property type="entry name" value="Multidrug efflux transporter AcrB transmembrane domain"/>
    <property type="match status" value="2"/>
</dbReference>
<feature type="transmembrane region" description="Helical" evidence="8">
    <location>
        <begin position="487"/>
        <end position="506"/>
    </location>
</feature>
<dbReference type="PANTHER" id="PTHR32063:SF19">
    <property type="entry name" value="CATION EFFLUX SYSTEM PROTEIN CUSA"/>
    <property type="match status" value="1"/>
</dbReference>
<dbReference type="InterPro" id="IPR027463">
    <property type="entry name" value="AcrB_DN_DC_subdom"/>
</dbReference>
<organism evidence="9 10">
    <name type="scientific">Idiomarina aquatica</name>
    <dbReference type="NCBI Taxonomy" id="1327752"/>
    <lineage>
        <taxon>Bacteria</taxon>
        <taxon>Pseudomonadati</taxon>
        <taxon>Pseudomonadota</taxon>
        <taxon>Gammaproteobacteria</taxon>
        <taxon>Alteromonadales</taxon>
        <taxon>Idiomarinaceae</taxon>
        <taxon>Idiomarina</taxon>
    </lineage>
</organism>